<evidence type="ECO:0000256" key="5">
    <source>
        <dbReference type="ARBA" id="ARBA00022989"/>
    </source>
</evidence>
<dbReference type="Pfam" id="PF00528">
    <property type="entry name" value="BPD_transp_1"/>
    <property type="match status" value="1"/>
</dbReference>
<evidence type="ECO:0000313" key="9">
    <source>
        <dbReference type="EMBL" id="WNQ14261.1"/>
    </source>
</evidence>
<dbReference type="SUPFAM" id="SSF161098">
    <property type="entry name" value="MetI-like"/>
    <property type="match status" value="1"/>
</dbReference>
<feature type="transmembrane region" description="Helical" evidence="7">
    <location>
        <begin position="7"/>
        <end position="26"/>
    </location>
</feature>
<dbReference type="GO" id="GO:0055085">
    <property type="term" value="P:transmembrane transport"/>
    <property type="evidence" value="ECO:0007669"/>
    <property type="project" value="InterPro"/>
</dbReference>
<evidence type="ECO:0000259" key="8">
    <source>
        <dbReference type="Pfam" id="PF00528"/>
    </source>
</evidence>
<gene>
    <name evidence="9" type="ORF">MJA45_15780</name>
</gene>
<keyword evidence="3" id="KW-1003">Cell membrane</keyword>
<dbReference type="CDD" id="cd06261">
    <property type="entry name" value="TM_PBP2"/>
    <property type="match status" value="1"/>
</dbReference>
<comment type="subcellular location">
    <subcellularLocation>
        <location evidence="1">Cell membrane</location>
        <topology evidence="1">Multi-pass membrane protein</topology>
    </subcellularLocation>
</comment>
<evidence type="ECO:0000256" key="3">
    <source>
        <dbReference type="ARBA" id="ARBA00022475"/>
    </source>
</evidence>
<feature type="transmembrane region" description="Helical" evidence="7">
    <location>
        <begin position="195"/>
        <end position="215"/>
    </location>
</feature>
<dbReference type="InterPro" id="IPR035906">
    <property type="entry name" value="MetI-like_sf"/>
</dbReference>
<evidence type="ECO:0000256" key="6">
    <source>
        <dbReference type="ARBA" id="ARBA00023136"/>
    </source>
</evidence>
<evidence type="ECO:0000256" key="7">
    <source>
        <dbReference type="SAM" id="Phobius"/>
    </source>
</evidence>
<dbReference type="InterPro" id="IPR051393">
    <property type="entry name" value="ABC_transporter_permease"/>
</dbReference>
<dbReference type="PANTHER" id="PTHR30193">
    <property type="entry name" value="ABC TRANSPORTER PERMEASE PROTEIN"/>
    <property type="match status" value="1"/>
</dbReference>
<proteinExistence type="predicted"/>
<keyword evidence="10" id="KW-1185">Reference proteome</keyword>
<feature type="domain" description="ABC transmembrane type-1" evidence="8">
    <location>
        <begin position="82"/>
        <end position="274"/>
    </location>
</feature>
<evidence type="ECO:0000313" key="10">
    <source>
        <dbReference type="Proteomes" id="UP001305702"/>
    </source>
</evidence>
<keyword evidence="2" id="KW-0813">Transport</keyword>
<feature type="transmembrane region" description="Helical" evidence="7">
    <location>
        <begin position="252"/>
        <end position="276"/>
    </location>
</feature>
<dbReference type="GO" id="GO:0005886">
    <property type="term" value="C:plasma membrane"/>
    <property type="evidence" value="ECO:0007669"/>
    <property type="project" value="UniProtKB-SubCell"/>
</dbReference>
<dbReference type="KEGG" id="paun:MJA45_15780"/>
<organism evidence="9 10">
    <name type="scientific">Paenibacillus aurantius</name>
    <dbReference type="NCBI Taxonomy" id="2918900"/>
    <lineage>
        <taxon>Bacteria</taxon>
        <taxon>Bacillati</taxon>
        <taxon>Bacillota</taxon>
        <taxon>Bacilli</taxon>
        <taxon>Bacillales</taxon>
        <taxon>Paenibacillaceae</taxon>
        <taxon>Paenibacillus</taxon>
    </lineage>
</organism>
<name>A0AA96RI63_9BACL</name>
<dbReference type="AlphaFoldDB" id="A0AA96RI63"/>
<evidence type="ECO:0000256" key="2">
    <source>
        <dbReference type="ARBA" id="ARBA00022448"/>
    </source>
</evidence>
<evidence type="ECO:0000256" key="4">
    <source>
        <dbReference type="ARBA" id="ARBA00022692"/>
    </source>
</evidence>
<protein>
    <submittedName>
        <fullName evidence="9">Sugar ABC transporter permease</fullName>
    </submittedName>
</protein>
<keyword evidence="5 7" id="KW-1133">Transmembrane helix</keyword>
<evidence type="ECO:0000256" key="1">
    <source>
        <dbReference type="ARBA" id="ARBA00004651"/>
    </source>
</evidence>
<keyword evidence="6 7" id="KW-0472">Membrane</keyword>
<feature type="transmembrane region" description="Helical" evidence="7">
    <location>
        <begin position="61"/>
        <end position="82"/>
    </location>
</feature>
<dbReference type="Gene3D" id="1.10.3720.10">
    <property type="entry name" value="MetI-like"/>
    <property type="match status" value="1"/>
</dbReference>
<dbReference type="InterPro" id="IPR000515">
    <property type="entry name" value="MetI-like"/>
</dbReference>
<reference evidence="9 10" key="1">
    <citation type="submission" date="2022-02" db="EMBL/GenBank/DDBJ databases">
        <title>Paenibacillus sp. MBLB1776 Whole Genome Shotgun Sequencing.</title>
        <authorList>
            <person name="Hwang C.Y."/>
            <person name="Cho E.-S."/>
            <person name="Seo M.-J."/>
        </authorList>
    </citation>
    <scope>NUCLEOTIDE SEQUENCE [LARGE SCALE GENOMIC DNA]</scope>
    <source>
        <strain evidence="9 10">MBLB1776</strain>
    </source>
</reference>
<accession>A0AA96RI63</accession>
<feature type="transmembrane region" description="Helical" evidence="7">
    <location>
        <begin position="94"/>
        <end position="114"/>
    </location>
</feature>
<dbReference type="EMBL" id="CP130318">
    <property type="protein sequence ID" value="WNQ14261.1"/>
    <property type="molecule type" value="Genomic_DNA"/>
</dbReference>
<dbReference type="SUPFAM" id="SSF160964">
    <property type="entry name" value="MalF N-terminal region-like"/>
    <property type="match status" value="1"/>
</dbReference>
<dbReference type="Proteomes" id="UP001305702">
    <property type="component" value="Chromosome"/>
</dbReference>
<sequence length="289" mass="32857">MFVSPWIIGFLVFTAGPLLFSLYASFTNYDITSQMDWIGTRNYRNMFYHDPLFWKSLKNTLFYVAFSVPLTTIGSLLLAVALNQKIPGMRYFRTVFYLPAVLSGVAVYILWSMLLTPGTGLVNVALSWVGIEGPAWLQDPNWTKPAIVLMKLWGVGGGMLLYLASLQGVPEQLYEAAELDGAGTFRRFWHITVPMITPVLFFELVTHIIGGFQIFQEGYVMSPDMNSPGSPMNSLLFFNLHMYLKAFKTFDMGYAMAMAWFLFFIVIILTIINMVLSKFWVHYEGGDNR</sequence>
<keyword evidence="4 7" id="KW-0812">Transmembrane</keyword>
<feature type="transmembrane region" description="Helical" evidence="7">
    <location>
        <begin position="146"/>
        <end position="164"/>
    </location>
</feature>
<dbReference type="PANTHER" id="PTHR30193:SF1">
    <property type="entry name" value="ABC TRANSPORTER PERMEASE PROTEIN YESP-RELATED"/>
    <property type="match status" value="1"/>
</dbReference>